<dbReference type="EMBL" id="RQPJ01000005">
    <property type="protein sequence ID" value="RTE53359.1"/>
    <property type="molecule type" value="Genomic_DNA"/>
</dbReference>
<feature type="transmembrane region" description="Helical" evidence="1">
    <location>
        <begin position="41"/>
        <end position="63"/>
    </location>
</feature>
<feature type="transmembrane region" description="Helical" evidence="1">
    <location>
        <begin position="99"/>
        <end position="117"/>
    </location>
</feature>
<sequence length="128" mass="14586">MKIKNNTLDIIALSSSLICALHCVAAPVVLSLATFSSMHFLANPIIEIIFIVLGLVFVLTSLWPSYNKIHRKLKPLQFATLGFIFIGLARLHFTDLWEISNTIIGTLLVSLAHYYNWKLLRFRVHHKQ</sequence>
<accession>A0A430K332</accession>
<keyword evidence="3" id="KW-1185">Reference proteome</keyword>
<dbReference type="GO" id="GO:0015097">
    <property type="term" value="F:mercury ion transmembrane transporter activity"/>
    <property type="evidence" value="ECO:0007669"/>
    <property type="project" value="InterPro"/>
</dbReference>
<name>A0A430K332_9FLAO</name>
<gene>
    <name evidence="2" type="ORF">EHW67_10030</name>
</gene>
<evidence type="ECO:0000256" key="1">
    <source>
        <dbReference type="SAM" id="Phobius"/>
    </source>
</evidence>
<keyword evidence="1" id="KW-1133">Transmembrane helix</keyword>
<protein>
    <submittedName>
        <fullName evidence="2">MerC domain-containing protein</fullName>
    </submittedName>
</protein>
<dbReference type="Proteomes" id="UP000267585">
    <property type="component" value="Unassembled WGS sequence"/>
</dbReference>
<dbReference type="OrthoDB" id="5966279at2"/>
<keyword evidence="1" id="KW-0812">Transmembrane</keyword>
<evidence type="ECO:0000313" key="3">
    <source>
        <dbReference type="Proteomes" id="UP000267585"/>
    </source>
</evidence>
<feature type="transmembrane region" description="Helical" evidence="1">
    <location>
        <begin position="75"/>
        <end position="93"/>
    </location>
</feature>
<dbReference type="RefSeq" id="WP_126162255.1">
    <property type="nucleotide sequence ID" value="NZ_RQPJ01000005.1"/>
</dbReference>
<dbReference type="GO" id="GO:0016020">
    <property type="term" value="C:membrane"/>
    <property type="evidence" value="ECO:0007669"/>
    <property type="project" value="InterPro"/>
</dbReference>
<keyword evidence="1" id="KW-0472">Membrane</keyword>
<dbReference type="Pfam" id="PF03203">
    <property type="entry name" value="MerC"/>
    <property type="match status" value="1"/>
</dbReference>
<organism evidence="2 3">
    <name type="scientific">Arenibacter aquaticus</name>
    <dbReference type="NCBI Taxonomy" id="2489054"/>
    <lineage>
        <taxon>Bacteria</taxon>
        <taxon>Pseudomonadati</taxon>
        <taxon>Bacteroidota</taxon>
        <taxon>Flavobacteriia</taxon>
        <taxon>Flavobacteriales</taxon>
        <taxon>Flavobacteriaceae</taxon>
        <taxon>Arenibacter</taxon>
    </lineage>
</organism>
<evidence type="ECO:0000313" key="2">
    <source>
        <dbReference type="EMBL" id="RTE53359.1"/>
    </source>
</evidence>
<dbReference type="InterPro" id="IPR004891">
    <property type="entry name" value="Mercury-R_MerC"/>
</dbReference>
<proteinExistence type="predicted"/>
<dbReference type="AlphaFoldDB" id="A0A430K332"/>
<reference evidence="2 3" key="1">
    <citation type="submission" date="2018-11" db="EMBL/GenBank/DDBJ databases">
        <title>Arenibacter aquaticus sp.nov., a marine bacterium isolated from surface seawater in the South China Sea.</title>
        <authorList>
            <person name="Guo J."/>
            <person name="Sun J."/>
        </authorList>
    </citation>
    <scope>NUCLEOTIDE SEQUENCE [LARGE SCALE GENOMIC DNA]</scope>
    <source>
        <strain evidence="2 3">GUO666</strain>
    </source>
</reference>
<comment type="caution">
    <text evidence="2">The sequence shown here is derived from an EMBL/GenBank/DDBJ whole genome shotgun (WGS) entry which is preliminary data.</text>
</comment>